<dbReference type="EC" id="1.3.1.21" evidence="16"/>
<keyword evidence="7" id="KW-0521">NADP</keyword>
<evidence type="ECO:0000256" key="7">
    <source>
        <dbReference type="ARBA" id="ARBA00022857"/>
    </source>
</evidence>
<keyword evidence="9 20" id="KW-1133">Transmembrane helix</keyword>
<evidence type="ECO:0000256" key="17">
    <source>
        <dbReference type="ARBA" id="ARBA00042688"/>
    </source>
</evidence>
<feature type="transmembrane region" description="Helical" evidence="20">
    <location>
        <begin position="91"/>
        <end position="112"/>
    </location>
</feature>
<keyword evidence="12" id="KW-0443">Lipid metabolism</keyword>
<dbReference type="InterPro" id="IPR001171">
    <property type="entry name" value="ERG24_DHCR-like"/>
</dbReference>
<dbReference type="GO" id="GO:0016132">
    <property type="term" value="P:brassinosteroid biosynthetic process"/>
    <property type="evidence" value="ECO:0007669"/>
    <property type="project" value="TreeGrafter"/>
</dbReference>
<feature type="transmembrane region" description="Helical" evidence="20">
    <location>
        <begin position="254"/>
        <end position="274"/>
    </location>
</feature>
<feature type="transmembrane region" description="Helical" evidence="20">
    <location>
        <begin position="335"/>
        <end position="355"/>
    </location>
</feature>
<feature type="transmembrane region" description="Helical" evidence="20">
    <location>
        <begin position="124"/>
        <end position="148"/>
    </location>
</feature>
<feature type="transmembrane region" description="Helical" evidence="20">
    <location>
        <begin position="361"/>
        <end position="384"/>
    </location>
</feature>
<accession>A0A183BTJ4</accession>
<comment type="similarity">
    <text evidence="2">Belongs to the ERG4/ERG24 family.</text>
</comment>
<keyword evidence="15" id="KW-0753">Steroid metabolism</keyword>
<comment type="catalytic activity">
    <reaction evidence="19">
        <text>7-dehydrodesmosterol + NADPH + H(+) = desmosterol + NADP(+)</text>
        <dbReference type="Rhea" id="RHEA:46740"/>
        <dbReference type="ChEBI" id="CHEBI:15378"/>
        <dbReference type="ChEBI" id="CHEBI:17737"/>
        <dbReference type="ChEBI" id="CHEBI:27910"/>
        <dbReference type="ChEBI" id="CHEBI:57783"/>
        <dbReference type="ChEBI" id="CHEBI:58349"/>
    </reaction>
    <physiologicalReaction direction="left-to-right" evidence="19">
        <dbReference type="Rhea" id="RHEA:46741"/>
    </physiologicalReaction>
</comment>
<comment type="catalytic activity">
    <reaction evidence="18">
        <text>cholesterol + NADP(+) = 7-dehydrocholesterol + NADPH + H(+)</text>
        <dbReference type="Rhea" id="RHEA:23984"/>
        <dbReference type="ChEBI" id="CHEBI:15378"/>
        <dbReference type="ChEBI" id="CHEBI:16113"/>
        <dbReference type="ChEBI" id="CHEBI:17759"/>
        <dbReference type="ChEBI" id="CHEBI:57783"/>
        <dbReference type="ChEBI" id="CHEBI:58349"/>
        <dbReference type="EC" id="1.3.1.21"/>
    </reaction>
    <physiologicalReaction direction="right-to-left" evidence="18">
        <dbReference type="Rhea" id="RHEA:23986"/>
    </physiologicalReaction>
</comment>
<feature type="transmembrane region" description="Helical" evidence="20">
    <location>
        <begin position="628"/>
        <end position="653"/>
    </location>
</feature>
<evidence type="ECO:0000313" key="21">
    <source>
        <dbReference type="Proteomes" id="UP000050741"/>
    </source>
</evidence>
<evidence type="ECO:0000256" key="5">
    <source>
        <dbReference type="ARBA" id="ARBA00022692"/>
    </source>
</evidence>
<dbReference type="WBParaSite" id="GPLIN_000393000">
    <property type="protein sequence ID" value="GPLIN_000393000"/>
    <property type="gene ID" value="GPLIN_000393000"/>
</dbReference>
<dbReference type="PANTHER" id="PTHR21257">
    <property type="entry name" value="DELTA(14)-STEROL REDUCTASE"/>
    <property type="match status" value="1"/>
</dbReference>
<dbReference type="PANTHER" id="PTHR21257:SF38">
    <property type="entry name" value="7-DEHYDROCHOLESTEROL REDUCTASE"/>
    <property type="match status" value="1"/>
</dbReference>
<feature type="transmembrane region" description="Helical" evidence="20">
    <location>
        <begin position="514"/>
        <end position="540"/>
    </location>
</feature>
<evidence type="ECO:0000256" key="11">
    <source>
        <dbReference type="ARBA" id="ARBA00023011"/>
    </source>
</evidence>
<evidence type="ECO:0000256" key="15">
    <source>
        <dbReference type="ARBA" id="ARBA00023221"/>
    </source>
</evidence>
<proteinExistence type="inferred from homology"/>
<keyword evidence="4" id="KW-0153">Cholesterol metabolism</keyword>
<dbReference type="GO" id="GO:0005789">
    <property type="term" value="C:endoplasmic reticulum membrane"/>
    <property type="evidence" value="ECO:0007669"/>
    <property type="project" value="TreeGrafter"/>
</dbReference>
<dbReference type="Pfam" id="PF09799">
    <property type="entry name" value="Transmemb_17"/>
    <property type="match status" value="1"/>
</dbReference>
<evidence type="ECO:0000256" key="3">
    <source>
        <dbReference type="ARBA" id="ARBA00022516"/>
    </source>
</evidence>
<protein>
    <recommendedName>
        <fullName evidence="16">7-dehydrocholesterol reductase</fullName>
        <ecNumber evidence="16">1.3.1.21</ecNumber>
    </recommendedName>
    <alternativeName>
        <fullName evidence="17">Sterol Delta(7)-reductase</fullName>
    </alternativeName>
</protein>
<evidence type="ECO:0000256" key="10">
    <source>
        <dbReference type="ARBA" id="ARBA00023002"/>
    </source>
</evidence>
<evidence type="ECO:0000256" key="18">
    <source>
        <dbReference type="ARBA" id="ARBA00047795"/>
    </source>
</evidence>
<dbReference type="GO" id="GO:0047598">
    <property type="term" value="F:7-dehydrocholesterol reductase activity"/>
    <property type="evidence" value="ECO:0007669"/>
    <property type="project" value="UniProtKB-EC"/>
</dbReference>
<feature type="transmembrane region" description="Helical" evidence="20">
    <location>
        <begin position="294"/>
        <end position="314"/>
    </location>
</feature>
<evidence type="ECO:0000256" key="2">
    <source>
        <dbReference type="ARBA" id="ARBA00005402"/>
    </source>
</evidence>
<reference evidence="21" key="1">
    <citation type="submission" date="2013-12" db="EMBL/GenBank/DDBJ databases">
        <authorList>
            <person name="Aslett M."/>
        </authorList>
    </citation>
    <scope>NUCLEOTIDE SEQUENCE [LARGE SCALE GENOMIC DNA]</scope>
    <source>
        <strain evidence="21">Lindley</strain>
    </source>
</reference>
<evidence type="ECO:0000256" key="1">
    <source>
        <dbReference type="ARBA" id="ARBA00004141"/>
    </source>
</evidence>
<feature type="transmembrane region" description="Helical" evidence="20">
    <location>
        <begin position="61"/>
        <end position="79"/>
    </location>
</feature>
<evidence type="ECO:0000256" key="13">
    <source>
        <dbReference type="ARBA" id="ARBA00023136"/>
    </source>
</evidence>
<dbReference type="Gene3D" id="1.20.120.1630">
    <property type="match status" value="1"/>
</dbReference>
<dbReference type="Pfam" id="PF01222">
    <property type="entry name" value="ERG4_ERG24"/>
    <property type="match status" value="1"/>
</dbReference>
<feature type="transmembrane region" description="Helical" evidence="20">
    <location>
        <begin position="599"/>
        <end position="616"/>
    </location>
</feature>
<feature type="transmembrane region" description="Helical" evidence="20">
    <location>
        <begin position="447"/>
        <end position="467"/>
    </location>
</feature>
<dbReference type="AlphaFoldDB" id="A0A183BTJ4"/>
<sequence>MQSSNNDPFQEIPLSVAAPSVGLPLQVLLHLHAHLTPFAIIAQIGCFLLKFHILYPTYRVTLLALHFVSVLVHIARPVLGYHGNLKGRIPSLSAFWILSALLHLPTLLFLGLNPDIHPLPLEQFFYFLDSAFSSVELIIATILIRLLANRQMELFRKMMTEAKDKALFEHILDQICSSVPPIVLLLTIQLQLFFLWYLPARDVQVTVEEGEPFATRFTGFESSLTGANLLSRRSSMSLRDFEQLVKKRQRLSDWVLFPVMLGVPPFIVLFHSQITFTYHQQALFEHILDQICSSVPPIVLLLTIQLQLFFLWYLPARDVQVTVEEGEPFATRFTGFESSLLVCLLYILGALLGLYPGHLIFTHWVGLLFWLSLLSIFTAFLLLFTPRSPPPVSPPSPSTDDSSISVSAPLSSADPLLASRTPSLVSQFFYGFHLQPVLLNVDVKSFLTIRLALTFWALFLISAQFVHRRLSDANFSPFSPLITTTALQLLYIVRRQWFEHLLVDGLDNKNDRAGFYRIFSVLVLLPTVYLVPVTLGAISVDVPQRPTLICAGLFLFGLLCQYLNTATDLQRHNFRRSNGDLKIDGKDPFYICVRFRKKSGESATALLLGSGYWAMARHPNYTAEWFSFLAWTLAWTQPLAFVPLAFLTAILWVRTKRDELRCLALYGHFWTQHCARVPYLFFPGF</sequence>
<reference evidence="21" key="2">
    <citation type="submission" date="2014-05" db="EMBL/GenBank/DDBJ databases">
        <title>The genome and life-stage specific transcriptomes of Globodera pallida elucidate key aspects of plant parasitism by a cyst nematode.</title>
        <authorList>
            <person name="Cotton J.A."/>
            <person name="Lilley C.J."/>
            <person name="Jones L.M."/>
            <person name="Kikuchi T."/>
            <person name="Reid A.J."/>
            <person name="Thorpe P."/>
            <person name="Tsai I.J."/>
            <person name="Beasley H."/>
            <person name="Blok V."/>
            <person name="Cock P.J.A."/>
            <person name="Van den Akker S.E."/>
            <person name="Holroyd N."/>
            <person name="Hunt M."/>
            <person name="Mantelin S."/>
            <person name="Naghra H."/>
            <person name="Pain A."/>
            <person name="Palomares-Rius J.E."/>
            <person name="Zarowiecki M."/>
            <person name="Berriman M."/>
            <person name="Jones J.T."/>
            <person name="Urwin P.E."/>
        </authorList>
    </citation>
    <scope>NUCLEOTIDE SEQUENCE [LARGE SCALE GENOMIC DNA]</scope>
    <source>
        <strain evidence="21">Lindley</strain>
    </source>
</reference>
<evidence type="ECO:0000256" key="14">
    <source>
        <dbReference type="ARBA" id="ARBA00023166"/>
    </source>
</evidence>
<keyword evidence="6" id="KW-0152">Cholesterol biosynthesis</keyword>
<keyword evidence="10" id="KW-0560">Oxidoreductase</keyword>
<evidence type="ECO:0000256" key="9">
    <source>
        <dbReference type="ARBA" id="ARBA00022989"/>
    </source>
</evidence>
<evidence type="ECO:0000256" key="4">
    <source>
        <dbReference type="ARBA" id="ARBA00022548"/>
    </source>
</evidence>
<feature type="transmembrane region" description="Helical" evidence="20">
    <location>
        <begin position="546"/>
        <end position="566"/>
    </location>
</feature>
<evidence type="ECO:0000313" key="22">
    <source>
        <dbReference type="WBParaSite" id="GPLIN_000393000"/>
    </source>
</evidence>
<evidence type="ECO:0000256" key="16">
    <source>
        <dbReference type="ARBA" id="ARBA00038851"/>
    </source>
</evidence>
<keyword evidence="8" id="KW-0752">Steroid biosynthesis</keyword>
<keyword evidence="5 20" id="KW-0812">Transmembrane</keyword>
<organism evidence="21 22">
    <name type="scientific">Globodera pallida</name>
    <name type="common">Potato cyst nematode worm</name>
    <name type="synonym">Heterodera pallida</name>
    <dbReference type="NCBI Taxonomy" id="36090"/>
    <lineage>
        <taxon>Eukaryota</taxon>
        <taxon>Metazoa</taxon>
        <taxon>Ecdysozoa</taxon>
        <taxon>Nematoda</taxon>
        <taxon>Chromadorea</taxon>
        <taxon>Rhabditida</taxon>
        <taxon>Tylenchina</taxon>
        <taxon>Tylenchomorpha</taxon>
        <taxon>Tylenchoidea</taxon>
        <taxon>Heteroderidae</taxon>
        <taxon>Heteroderinae</taxon>
        <taxon>Globodera</taxon>
    </lineage>
</organism>
<evidence type="ECO:0000256" key="8">
    <source>
        <dbReference type="ARBA" id="ARBA00022955"/>
    </source>
</evidence>
<evidence type="ECO:0000256" key="20">
    <source>
        <dbReference type="SAM" id="Phobius"/>
    </source>
</evidence>
<evidence type="ECO:0000256" key="12">
    <source>
        <dbReference type="ARBA" id="ARBA00023098"/>
    </source>
</evidence>
<evidence type="ECO:0000256" key="19">
    <source>
        <dbReference type="ARBA" id="ARBA00047826"/>
    </source>
</evidence>
<dbReference type="Proteomes" id="UP000050741">
    <property type="component" value="Unassembled WGS sequence"/>
</dbReference>
<keyword evidence="21" id="KW-1185">Reference proteome</keyword>
<keyword evidence="3" id="KW-0444">Lipid biosynthesis</keyword>
<evidence type="ECO:0000256" key="6">
    <source>
        <dbReference type="ARBA" id="ARBA00022778"/>
    </source>
</evidence>
<reference evidence="22" key="3">
    <citation type="submission" date="2016-06" db="UniProtKB">
        <authorList>
            <consortium name="WormBaseParasite"/>
        </authorList>
    </citation>
    <scope>IDENTIFICATION</scope>
</reference>
<dbReference type="InterPro" id="IPR019184">
    <property type="entry name" value="Uncharacterised_TM-17"/>
</dbReference>
<name>A0A183BTJ4_GLOPA</name>
<keyword evidence="14" id="KW-1207">Sterol metabolism</keyword>
<dbReference type="GO" id="GO:0006695">
    <property type="term" value="P:cholesterol biosynthetic process"/>
    <property type="evidence" value="ECO:0007669"/>
    <property type="project" value="UniProtKB-KW"/>
</dbReference>
<keyword evidence="13 20" id="KW-0472">Membrane</keyword>
<keyword evidence="11" id="KW-0756">Sterol biosynthesis</keyword>
<comment type="subcellular location">
    <subcellularLocation>
        <location evidence="1">Membrane</location>
        <topology evidence="1">Multi-pass membrane protein</topology>
    </subcellularLocation>
</comment>